<dbReference type="RefSeq" id="WP_103683161.1">
    <property type="nucleotide sequence ID" value="NZ_PQGG01000009.1"/>
</dbReference>
<evidence type="ECO:0000313" key="8">
    <source>
        <dbReference type="EMBL" id="RNL66687.1"/>
    </source>
</evidence>
<protein>
    <submittedName>
        <fullName evidence="7">Uncharacterized protein</fullName>
    </submittedName>
</protein>
<comment type="caution">
    <text evidence="7">The sequence shown here is derived from an EMBL/GenBank/DDBJ whole genome shotgun (WGS) entry which is preliminary data.</text>
</comment>
<proteinExistence type="predicted"/>
<dbReference type="EMBL" id="PQGG01000009">
    <property type="protein sequence ID" value="POP53963.1"/>
    <property type="molecule type" value="Genomic_DNA"/>
</dbReference>
<evidence type="ECO:0000313" key="9">
    <source>
        <dbReference type="Proteomes" id="UP000237222"/>
    </source>
</evidence>
<dbReference type="Pfam" id="PF03626">
    <property type="entry name" value="COX4_pro"/>
    <property type="match status" value="1"/>
</dbReference>
<evidence type="ECO:0000256" key="5">
    <source>
        <dbReference type="ARBA" id="ARBA00023136"/>
    </source>
</evidence>
<keyword evidence="5 6" id="KW-0472">Membrane</keyword>
<evidence type="ECO:0000256" key="6">
    <source>
        <dbReference type="SAM" id="Phobius"/>
    </source>
</evidence>
<sequence>MDHTVPAIVFASAKLRAREMKNYIYSKNTVVLLFLVILTLLSWYVGLSGDESLKSDADSVVMIFLSFLKTGLVILFFMEVKSSKPELLGMCGVWMVGSCVLTSSVLLSYI</sequence>
<gene>
    <name evidence="7" type="ORF">C0068_03740</name>
    <name evidence="8" type="ORF">D0911_03875</name>
</gene>
<evidence type="ECO:0000256" key="4">
    <source>
        <dbReference type="ARBA" id="ARBA00022989"/>
    </source>
</evidence>
<dbReference type="Proteomes" id="UP000274695">
    <property type="component" value="Unassembled WGS sequence"/>
</dbReference>
<feature type="transmembrane region" description="Helical" evidence="6">
    <location>
        <begin position="59"/>
        <end position="80"/>
    </location>
</feature>
<evidence type="ECO:0000313" key="7">
    <source>
        <dbReference type="EMBL" id="POP53963.1"/>
    </source>
</evidence>
<evidence type="ECO:0000313" key="10">
    <source>
        <dbReference type="Proteomes" id="UP000274695"/>
    </source>
</evidence>
<reference evidence="8 10" key="2">
    <citation type="submission" date="2018-10" db="EMBL/GenBank/DDBJ databases">
        <title>Draft genome sequence of Zhongshania sp. DSW25-10.</title>
        <authorList>
            <person name="Oh J."/>
        </authorList>
    </citation>
    <scope>NUCLEOTIDE SEQUENCE [LARGE SCALE GENOMIC DNA]</scope>
    <source>
        <strain evidence="8 10">DSW25-10</strain>
    </source>
</reference>
<evidence type="ECO:0000256" key="1">
    <source>
        <dbReference type="ARBA" id="ARBA00004651"/>
    </source>
</evidence>
<dbReference type="InterPro" id="IPR005171">
    <property type="entry name" value="Cyt_c_oxidase_su4_prok"/>
</dbReference>
<keyword evidence="2" id="KW-1003">Cell membrane</keyword>
<name>A0A2S4HJ07_9GAMM</name>
<evidence type="ECO:0000256" key="2">
    <source>
        <dbReference type="ARBA" id="ARBA00022475"/>
    </source>
</evidence>
<comment type="subcellular location">
    <subcellularLocation>
        <location evidence="1">Cell membrane</location>
        <topology evidence="1">Multi-pass membrane protein</topology>
    </subcellularLocation>
</comment>
<keyword evidence="10" id="KW-1185">Reference proteome</keyword>
<dbReference type="Proteomes" id="UP000237222">
    <property type="component" value="Unassembled WGS sequence"/>
</dbReference>
<dbReference type="EMBL" id="RHGB01000003">
    <property type="protein sequence ID" value="RNL66687.1"/>
    <property type="molecule type" value="Genomic_DNA"/>
</dbReference>
<reference evidence="7" key="1">
    <citation type="submission" date="2018-01" db="EMBL/GenBank/DDBJ databases">
        <authorList>
            <person name="Yu X.-D."/>
        </authorList>
    </citation>
    <scope>NUCLEOTIDE SEQUENCE</scope>
    <source>
        <strain evidence="7">ZX-21</strain>
    </source>
</reference>
<accession>A0A2S4HJ07</accession>
<keyword evidence="4 6" id="KW-1133">Transmembrane helix</keyword>
<feature type="transmembrane region" description="Helical" evidence="6">
    <location>
        <begin position="87"/>
        <end position="109"/>
    </location>
</feature>
<dbReference type="GO" id="GO:0005886">
    <property type="term" value="C:plasma membrane"/>
    <property type="evidence" value="ECO:0007669"/>
    <property type="project" value="UniProtKB-SubCell"/>
</dbReference>
<evidence type="ECO:0000256" key="3">
    <source>
        <dbReference type="ARBA" id="ARBA00022692"/>
    </source>
</evidence>
<dbReference type="AlphaFoldDB" id="A0A2S4HJ07"/>
<organism evidence="7 9">
    <name type="scientific">Zhongshania marina</name>
    <dbReference type="NCBI Taxonomy" id="2304603"/>
    <lineage>
        <taxon>Bacteria</taxon>
        <taxon>Pseudomonadati</taxon>
        <taxon>Pseudomonadota</taxon>
        <taxon>Gammaproteobacteria</taxon>
        <taxon>Cellvibrionales</taxon>
        <taxon>Spongiibacteraceae</taxon>
        <taxon>Zhongshania</taxon>
    </lineage>
</organism>
<feature type="transmembrane region" description="Helical" evidence="6">
    <location>
        <begin position="24"/>
        <end position="47"/>
    </location>
</feature>
<keyword evidence="3 6" id="KW-0812">Transmembrane</keyword>